<dbReference type="InterPro" id="IPR036291">
    <property type="entry name" value="NAD(P)-bd_dom_sf"/>
</dbReference>
<evidence type="ECO:0000313" key="7">
    <source>
        <dbReference type="Proteomes" id="UP000031967"/>
    </source>
</evidence>
<evidence type="ECO:0008006" key="8">
    <source>
        <dbReference type="Google" id="ProtNLM"/>
    </source>
</evidence>
<dbReference type="EMBL" id="JXAK01000021">
    <property type="protein sequence ID" value="KIL40437.1"/>
    <property type="molecule type" value="Genomic_DNA"/>
</dbReference>
<feature type="domain" description="Mannitol dehydrogenase C-terminal" evidence="5">
    <location>
        <begin position="211"/>
        <end position="350"/>
    </location>
</feature>
<dbReference type="InterPro" id="IPR013328">
    <property type="entry name" value="6PGD_dom2"/>
</dbReference>
<dbReference type="InterPro" id="IPR013131">
    <property type="entry name" value="Mannitol_DH_N"/>
</dbReference>
<dbReference type="InterPro" id="IPR008927">
    <property type="entry name" value="6-PGluconate_DH-like_C_sf"/>
</dbReference>
<evidence type="ECO:0000256" key="1">
    <source>
        <dbReference type="ARBA" id="ARBA00023002"/>
    </source>
</evidence>
<dbReference type="PANTHER" id="PTHR30524">
    <property type="entry name" value="MANNITOL-1-PHOSPHATE 5-DEHYDROGENASE"/>
    <property type="match status" value="1"/>
</dbReference>
<gene>
    <name evidence="6" type="ORF">SD70_13565</name>
</gene>
<proteinExistence type="predicted"/>
<keyword evidence="2" id="KW-0520">NAD</keyword>
<evidence type="ECO:0000256" key="2">
    <source>
        <dbReference type="ARBA" id="ARBA00023027"/>
    </source>
</evidence>
<dbReference type="Gene3D" id="1.10.1040.10">
    <property type="entry name" value="N-(1-d-carboxylethyl)-l-norvaline Dehydrogenase, domain 2"/>
    <property type="match status" value="1"/>
</dbReference>
<dbReference type="Pfam" id="PF08125">
    <property type="entry name" value="Mannitol_dh_C"/>
    <property type="match status" value="1"/>
</dbReference>
<dbReference type="Gene3D" id="3.40.50.720">
    <property type="entry name" value="NAD(P)-binding Rossmann-like Domain"/>
    <property type="match status" value="1"/>
</dbReference>
<dbReference type="PANTHER" id="PTHR30524:SF0">
    <property type="entry name" value="ALTRONATE OXIDOREDUCTASE-RELATED"/>
    <property type="match status" value="1"/>
</dbReference>
<evidence type="ECO:0000256" key="3">
    <source>
        <dbReference type="ARBA" id="ARBA00048615"/>
    </source>
</evidence>
<dbReference type="Proteomes" id="UP000031967">
    <property type="component" value="Unassembled WGS sequence"/>
</dbReference>
<dbReference type="InterPro" id="IPR013118">
    <property type="entry name" value="Mannitol_DH_C"/>
</dbReference>
<accession>A0ABR5AJA5</accession>
<name>A0ABR5AJA5_9BACL</name>
<organism evidence="6 7">
    <name type="scientific">Gordoniibacillus kamchatkensis</name>
    <dbReference type="NCBI Taxonomy" id="1590651"/>
    <lineage>
        <taxon>Bacteria</taxon>
        <taxon>Bacillati</taxon>
        <taxon>Bacillota</taxon>
        <taxon>Bacilli</taxon>
        <taxon>Bacillales</taxon>
        <taxon>Paenibacillaceae</taxon>
        <taxon>Gordoniibacillus</taxon>
    </lineage>
</organism>
<evidence type="ECO:0000259" key="5">
    <source>
        <dbReference type="Pfam" id="PF08125"/>
    </source>
</evidence>
<keyword evidence="7" id="KW-1185">Reference proteome</keyword>
<keyword evidence="1" id="KW-0560">Oxidoreductase</keyword>
<reference evidence="6 7" key="1">
    <citation type="submission" date="2014-12" db="EMBL/GenBank/DDBJ databases">
        <title>Draft genome sequence of Paenibacillus kamchatkensis strain B-2647.</title>
        <authorList>
            <person name="Karlyshev A.V."/>
            <person name="Kudryashova E.B."/>
        </authorList>
    </citation>
    <scope>NUCLEOTIDE SEQUENCE [LARGE SCALE GENOMIC DNA]</scope>
    <source>
        <strain evidence="6 7">VKM B-2647</strain>
    </source>
</reference>
<dbReference type="Pfam" id="PF01232">
    <property type="entry name" value="Mannitol_dh"/>
    <property type="match status" value="1"/>
</dbReference>
<dbReference type="RefSeq" id="WP_041048085.1">
    <property type="nucleotide sequence ID" value="NZ_JXAK01000021.1"/>
</dbReference>
<dbReference type="SUPFAM" id="SSF48179">
    <property type="entry name" value="6-phosphogluconate dehydrogenase C-terminal domain-like"/>
    <property type="match status" value="1"/>
</dbReference>
<dbReference type="SUPFAM" id="SSF51735">
    <property type="entry name" value="NAD(P)-binding Rossmann-fold domains"/>
    <property type="match status" value="1"/>
</dbReference>
<sequence length="392" mass="44013">MKAIVFGAGKIARGFIGHLLYLNRIPFVFVDVNTQLVSLLKERKNYRVYVMGNPERNGLIQDFDATELSDVHAVAREWSAADIAFISVGGKNLASLAEALAEAFVIRCMEYKVDSPIHMIVCENWKKPADLLRQEIRNRLPGVCTEAFDRWVGIAESAVMRSGVEPTESMLNGDPLCVRVSDYWELPVDREALPGEPARIEGIRYIDQFAGFLERKFYTYNAANGTVSYLGYLRGHESLYDAAIDPEIVKVLDGVYRETGEALVRKYGILPQEQKAFALSSRKKLQDPGIVDFVERNARDPIRKLGPDDRLVGSARLVQEYGGEPEGVATAIAAALYYDHPQDPSAKQLKSLREEKGIDWILASVCRIAEDERLALLIKDKVFELKRKGWIS</sequence>
<comment type="caution">
    <text evidence="6">The sequence shown here is derived from an EMBL/GenBank/DDBJ whole genome shotgun (WGS) entry which is preliminary data.</text>
</comment>
<feature type="domain" description="Mannitol dehydrogenase N-terminal" evidence="4">
    <location>
        <begin position="1"/>
        <end position="197"/>
    </location>
</feature>
<protein>
    <recommendedName>
        <fullName evidence="8">Mannitol-1-phosphate 5-dehydrogenase</fullName>
    </recommendedName>
</protein>
<comment type="catalytic activity">
    <reaction evidence="3">
        <text>D-mannitol 1-phosphate + NAD(+) = beta-D-fructose 6-phosphate + NADH + H(+)</text>
        <dbReference type="Rhea" id="RHEA:19661"/>
        <dbReference type="ChEBI" id="CHEBI:15378"/>
        <dbReference type="ChEBI" id="CHEBI:57540"/>
        <dbReference type="ChEBI" id="CHEBI:57634"/>
        <dbReference type="ChEBI" id="CHEBI:57945"/>
        <dbReference type="ChEBI" id="CHEBI:61381"/>
        <dbReference type="EC" id="1.1.1.17"/>
    </reaction>
</comment>
<evidence type="ECO:0000259" key="4">
    <source>
        <dbReference type="Pfam" id="PF01232"/>
    </source>
</evidence>
<evidence type="ECO:0000313" key="6">
    <source>
        <dbReference type="EMBL" id="KIL40437.1"/>
    </source>
</evidence>